<accession>A0ACC2X038</accession>
<name>A0ACC2X038_9TREE</name>
<organism evidence="1 2">
    <name type="scientific">Naganishia onofrii</name>
    <dbReference type="NCBI Taxonomy" id="1851511"/>
    <lineage>
        <taxon>Eukaryota</taxon>
        <taxon>Fungi</taxon>
        <taxon>Dikarya</taxon>
        <taxon>Basidiomycota</taxon>
        <taxon>Agaricomycotina</taxon>
        <taxon>Tremellomycetes</taxon>
        <taxon>Filobasidiales</taxon>
        <taxon>Filobasidiaceae</taxon>
        <taxon>Naganishia</taxon>
    </lineage>
</organism>
<evidence type="ECO:0000313" key="2">
    <source>
        <dbReference type="Proteomes" id="UP001234202"/>
    </source>
</evidence>
<protein>
    <submittedName>
        <fullName evidence="1">Uncharacterized protein</fullName>
    </submittedName>
</protein>
<gene>
    <name evidence="1" type="ORF">QFC24_006652</name>
</gene>
<sequence length="728" mass="80350">MTVAGSGLGGGGDAANVSRTPCAGGGPHSKPGNASKNGRSCHHDRGAGRRPSQRALPAETLWLSRRSGDHTDGKLPYLAAKLTNGASANGEVSKNGKAGVNGGRRSDASIVKGWRYINKDGFTREPLKIAIAGGGAAGICLGIKLLEAQKDGRLGDIDVTIYERDQDYGGTWHANRYPGCRCDIPSHVYQFAFAPYADWPQFYSSSRDINKYMHVVAQKFGVEPLIKCNRTIISAIYSEETAKWTVEVETKGSGVETVEVDIYVPATGVLSQVNRPNIPGLDDFPKDRVLHTAEWPANLDYQTAFKDENVAVVGIGSSGLQTIGAIAPFAKSVSIFARSKFWISPPMLTEPAGTREWKGGNFYYSEAEKEEFATDENALYKHGSALSAATMHLFDVFFRDSAEQENMKATVRELMRADLREPELIAQLVPEWSHTYIAVALDSRFDLWCRRVTPCVPFMEAIHLPTVSLLMNPIEKVLKKAIVTKNGQQHEIDRIILATGFDTSFKPKYPLRGRKGVELGDVWKVRPKAYMSLAVAGFPNMFIMCGPGTVFANGSLLAGIEANAKYIVDVIAKMQSQDIKSMEICQENQDEYNRQQDSLMADLVFTSNCSSWYKSGRPDAPPDALFAGSTLQFMELLASPRWEDWKYERRHENKYSFLGKGTSSVRRYGYGRRVSTEEIVDPTSSIADSQIEGKGGDRAFYLTKEMHRNPLKLSDYREPTNGAIPINI</sequence>
<reference evidence="1" key="1">
    <citation type="submission" date="2023-04" db="EMBL/GenBank/DDBJ databases">
        <title>Draft Genome sequencing of Naganishia species isolated from polar environments using Oxford Nanopore Technology.</title>
        <authorList>
            <person name="Leo P."/>
            <person name="Venkateswaran K."/>
        </authorList>
    </citation>
    <scope>NUCLEOTIDE SEQUENCE</scope>
    <source>
        <strain evidence="1">DBVPG 5303</strain>
    </source>
</reference>
<evidence type="ECO:0000313" key="1">
    <source>
        <dbReference type="EMBL" id="KAJ9116761.1"/>
    </source>
</evidence>
<proteinExistence type="predicted"/>
<keyword evidence="2" id="KW-1185">Reference proteome</keyword>
<dbReference type="Proteomes" id="UP001234202">
    <property type="component" value="Unassembled WGS sequence"/>
</dbReference>
<dbReference type="EMBL" id="JASBWV010000035">
    <property type="protein sequence ID" value="KAJ9116761.1"/>
    <property type="molecule type" value="Genomic_DNA"/>
</dbReference>
<comment type="caution">
    <text evidence="1">The sequence shown here is derived from an EMBL/GenBank/DDBJ whole genome shotgun (WGS) entry which is preliminary data.</text>
</comment>